<evidence type="ECO:0000313" key="2">
    <source>
        <dbReference type="Proteomes" id="UP000230423"/>
    </source>
</evidence>
<dbReference type="PANTHER" id="PTHR15728">
    <property type="entry name" value="DEADENYLATION COMPLEX CATALYTIC SUBUNIT PAN2"/>
    <property type="match status" value="1"/>
</dbReference>
<dbReference type="AlphaFoldDB" id="A0A2G9UH90"/>
<dbReference type="OrthoDB" id="16516at2759"/>
<dbReference type="InterPro" id="IPR036322">
    <property type="entry name" value="WD40_repeat_dom_sf"/>
</dbReference>
<dbReference type="InterPro" id="IPR050785">
    <property type="entry name" value="PAN2-PAN3_catalytic_subunit"/>
</dbReference>
<organism evidence="1 2">
    <name type="scientific">Teladorsagia circumcincta</name>
    <name type="common">Brown stomach worm</name>
    <name type="synonym">Ostertagia circumcincta</name>
    <dbReference type="NCBI Taxonomy" id="45464"/>
    <lineage>
        <taxon>Eukaryota</taxon>
        <taxon>Metazoa</taxon>
        <taxon>Ecdysozoa</taxon>
        <taxon>Nematoda</taxon>
        <taxon>Chromadorea</taxon>
        <taxon>Rhabditida</taxon>
        <taxon>Rhabditina</taxon>
        <taxon>Rhabditomorpha</taxon>
        <taxon>Strongyloidea</taxon>
        <taxon>Trichostrongylidae</taxon>
        <taxon>Teladorsagia</taxon>
    </lineage>
</organism>
<reference evidence="1 2" key="1">
    <citation type="submission" date="2015-09" db="EMBL/GenBank/DDBJ databases">
        <title>Draft genome of the parasitic nematode Teladorsagia circumcincta isolate WARC Sus (inbred).</title>
        <authorList>
            <person name="Mitreva M."/>
        </authorList>
    </citation>
    <scope>NUCLEOTIDE SEQUENCE [LARGE SCALE GENOMIC DNA]</scope>
    <source>
        <strain evidence="1 2">S</strain>
    </source>
</reference>
<dbReference type="GO" id="GO:0004535">
    <property type="term" value="F:poly(A)-specific ribonuclease activity"/>
    <property type="evidence" value="ECO:0007669"/>
    <property type="project" value="TreeGrafter"/>
</dbReference>
<dbReference type="GO" id="GO:0000932">
    <property type="term" value="C:P-body"/>
    <property type="evidence" value="ECO:0007669"/>
    <property type="project" value="TreeGrafter"/>
</dbReference>
<accession>A0A2G9UH90</accession>
<evidence type="ECO:0000313" key="1">
    <source>
        <dbReference type="EMBL" id="PIO68860.1"/>
    </source>
</evidence>
<name>A0A2G9UH90_TELCI</name>
<gene>
    <name evidence="1" type="ORF">TELCIR_09336</name>
</gene>
<proteinExistence type="predicted"/>
<dbReference type="EMBL" id="KZ346890">
    <property type="protein sequence ID" value="PIO68860.1"/>
    <property type="molecule type" value="Genomic_DNA"/>
</dbReference>
<dbReference type="GO" id="GO:0000289">
    <property type="term" value="P:nuclear-transcribed mRNA poly(A) tail shortening"/>
    <property type="evidence" value="ECO:0007669"/>
    <property type="project" value="TreeGrafter"/>
</dbReference>
<dbReference type="GO" id="GO:0031251">
    <property type="term" value="C:PAN complex"/>
    <property type="evidence" value="ECO:0007669"/>
    <property type="project" value="TreeGrafter"/>
</dbReference>
<dbReference type="Proteomes" id="UP000230423">
    <property type="component" value="Unassembled WGS sequence"/>
</dbReference>
<dbReference type="PANTHER" id="PTHR15728:SF0">
    <property type="entry name" value="PAN2-PAN3 DEADENYLATION COMPLEX CATALYTIC SUBUNIT PAN2"/>
    <property type="match status" value="1"/>
</dbReference>
<keyword evidence="2" id="KW-1185">Reference proteome</keyword>
<protein>
    <submittedName>
        <fullName evidence="1">Uncharacterized protein</fullName>
    </submittedName>
</protein>
<dbReference type="SUPFAM" id="SSF50978">
    <property type="entry name" value="WD40 repeat-like"/>
    <property type="match status" value="1"/>
</dbReference>
<sequence>MRVMPGTSSLFMGGDQKKLIQFDLEKQKELRVASIKEKNANLIRLNGSQLFTSDSEGKNGQAQMMFLNERNAGVPVIIDSGGYQLTTFDFSTTKQYLAFGDEIGNIHVYADRPNPAINDSSYETDFADPSRWKILLHLLSFPSFTVNWRFVVHVVEDLTITRCLSPALGTVFRKRNALWKEVGELKDHADMDKSVETGRSYCKYSHGTDDWDLECASWLEDTGCGDWKHFVNPAFNARVANGLAILSEKPMEGEYDRYELVGIVAAIGDGNGQWTHSVTLIKDDTDS</sequence>